<dbReference type="InterPro" id="IPR040442">
    <property type="entry name" value="Pyrv_kinase-like_dom_sf"/>
</dbReference>
<dbReference type="EMBL" id="AP019791">
    <property type="protein sequence ID" value="BBL80687.1"/>
    <property type="molecule type" value="Genomic_DNA"/>
</dbReference>
<evidence type="ECO:0000256" key="2">
    <source>
        <dbReference type="ARBA" id="ARBA00022723"/>
    </source>
</evidence>
<dbReference type="AlphaFoldDB" id="A0A510HPI3"/>
<gene>
    <name evidence="5" type="ORF">RxyAA322_25410</name>
</gene>
<evidence type="ECO:0000256" key="1">
    <source>
        <dbReference type="ARBA" id="ARBA00005568"/>
    </source>
</evidence>
<proteinExistence type="inferred from homology"/>
<organism evidence="5 6">
    <name type="scientific">Rubrobacter xylanophilus</name>
    <dbReference type="NCBI Taxonomy" id="49319"/>
    <lineage>
        <taxon>Bacteria</taxon>
        <taxon>Bacillati</taxon>
        <taxon>Actinomycetota</taxon>
        <taxon>Rubrobacteria</taxon>
        <taxon>Rubrobacterales</taxon>
        <taxon>Rubrobacteraceae</taxon>
        <taxon>Rubrobacter</taxon>
    </lineage>
</organism>
<evidence type="ECO:0000313" key="5">
    <source>
        <dbReference type="EMBL" id="BBL80687.1"/>
    </source>
</evidence>
<dbReference type="InterPro" id="IPR015813">
    <property type="entry name" value="Pyrv/PenolPyrv_kinase-like_dom"/>
</dbReference>
<dbReference type="Proteomes" id="UP000318065">
    <property type="component" value="Chromosome"/>
</dbReference>
<comment type="similarity">
    <text evidence="1">Belongs to the HpcH/HpaI aldolase family.</text>
</comment>
<dbReference type="SUPFAM" id="SSF51621">
    <property type="entry name" value="Phosphoenolpyruvate/pyruvate domain"/>
    <property type="match status" value="1"/>
</dbReference>
<dbReference type="InterPro" id="IPR050251">
    <property type="entry name" value="HpcH-HpaI_aldolase"/>
</dbReference>
<dbReference type="PANTHER" id="PTHR30502">
    <property type="entry name" value="2-KETO-3-DEOXY-L-RHAMNONATE ALDOLASE"/>
    <property type="match status" value="1"/>
</dbReference>
<accession>A0A510HPI3</accession>
<feature type="domain" description="HpcH/HpaI aldolase/citrate lyase" evidence="4">
    <location>
        <begin position="26"/>
        <end position="232"/>
    </location>
</feature>
<name>A0A510HPI3_9ACTN</name>
<dbReference type="PANTHER" id="PTHR30502:SF0">
    <property type="entry name" value="PHOSPHOENOLPYRUVATE CARBOXYLASE FAMILY PROTEIN"/>
    <property type="match status" value="1"/>
</dbReference>
<dbReference type="InterPro" id="IPR005000">
    <property type="entry name" value="Aldolase/citrate-lyase_domain"/>
</dbReference>
<reference evidence="5" key="1">
    <citation type="journal article" date="2019" name="Microbiol. Resour. Announc.">
        <title>Complete Genome Sequence of Rubrobacter xylanophilus Strain AA3-22, Isolated from Arima Onsen in Japan.</title>
        <authorList>
            <person name="Tomariguchi N."/>
            <person name="Miyazaki K."/>
        </authorList>
    </citation>
    <scope>NUCLEOTIDE SEQUENCE [LARGE SCALE GENOMIC DNA]</scope>
    <source>
        <strain evidence="5">AA3-22</strain>
    </source>
</reference>
<dbReference type="OrthoDB" id="3353438at2"/>
<sequence>MVRRNPLRELWERDRTAFGLWATVPGSFGAELLAGAGFDYLCVDQQHGVLDYAAMVPMLQAARAAGAAPLTRVLSGDPALVTKALDAGAWGVIVPLVSDGAAAARVVSACRFPPRGSRSYGPVRAAEVIGSSDPGVVEREALCFVMVETAEGVGNVEEIAATPGLDGIYIGPADLSLSLGSGELERAVGRIREACEDAGIVPGIHCFSGEEARRRAEEGFRLVTVTSDAALLREGARRELAAARRAPSR</sequence>
<dbReference type="GO" id="GO:0046872">
    <property type="term" value="F:metal ion binding"/>
    <property type="evidence" value="ECO:0007669"/>
    <property type="project" value="UniProtKB-KW"/>
</dbReference>
<evidence type="ECO:0000259" key="4">
    <source>
        <dbReference type="Pfam" id="PF03328"/>
    </source>
</evidence>
<evidence type="ECO:0000256" key="3">
    <source>
        <dbReference type="ARBA" id="ARBA00023239"/>
    </source>
</evidence>
<keyword evidence="3" id="KW-0456">Lyase</keyword>
<dbReference type="Pfam" id="PF03328">
    <property type="entry name" value="HpcH_HpaI"/>
    <property type="match status" value="1"/>
</dbReference>
<keyword evidence="6" id="KW-1185">Reference proteome</keyword>
<keyword evidence="2" id="KW-0479">Metal-binding</keyword>
<dbReference type="RefSeq" id="WP_143528672.1">
    <property type="nucleotide sequence ID" value="NZ_AP019791.1"/>
</dbReference>
<dbReference type="Gene3D" id="3.20.20.60">
    <property type="entry name" value="Phosphoenolpyruvate-binding domains"/>
    <property type="match status" value="1"/>
</dbReference>
<evidence type="ECO:0000313" key="6">
    <source>
        <dbReference type="Proteomes" id="UP000318065"/>
    </source>
</evidence>
<protein>
    <submittedName>
        <fullName evidence="5">Aldolase</fullName>
    </submittedName>
</protein>
<dbReference type="GO" id="GO:0016832">
    <property type="term" value="F:aldehyde-lyase activity"/>
    <property type="evidence" value="ECO:0007669"/>
    <property type="project" value="TreeGrafter"/>
</dbReference>
<dbReference type="GO" id="GO:0005737">
    <property type="term" value="C:cytoplasm"/>
    <property type="evidence" value="ECO:0007669"/>
    <property type="project" value="TreeGrafter"/>
</dbReference>